<dbReference type="AlphaFoldDB" id="A0A197JY88"/>
<reference evidence="2 3" key="1">
    <citation type="submission" date="2016-05" db="EMBL/GenBank/DDBJ databases">
        <title>Genome sequencing reveals origins of a unique bacterial endosymbiosis in the earliest lineages of terrestrial Fungi.</title>
        <authorList>
            <consortium name="DOE Joint Genome Institute"/>
            <person name="Uehling J."/>
            <person name="Gryganskyi A."/>
            <person name="Hameed K."/>
            <person name="Tschaplinski T."/>
            <person name="Misztal P."/>
            <person name="Wu S."/>
            <person name="Desiro A."/>
            <person name="Vande Pol N."/>
            <person name="Du Z.-Y."/>
            <person name="Zienkiewicz A."/>
            <person name="Zienkiewicz K."/>
            <person name="Morin E."/>
            <person name="Tisserant E."/>
            <person name="Splivallo R."/>
            <person name="Hainaut M."/>
            <person name="Henrissat B."/>
            <person name="Ohm R."/>
            <person name="Kuo A."/>
            <person name="Yan J."/>
            <person name="Lipzen A."/>
            <person name="Nolan M."/>
            <person name="Labutti K."/>
            <person name="Barry K."/>
            <person name="Goldstein A."/>
            <person name="Labbe J."/>
            <person name="Schadt C."/>
            <person name="Tuskan G."/>
            <person name="Grigoriev I."/>
            <person name="Martin F."/>
            <person name="Vilgalys R."/>
            <person name="Bonito G."/>
        </authorList>
    </citation>
    <scope>NUCLEOTIDE SEQUENCE [LARGE SCALE GENOMIC DNA]</scope>
    <source>
        <strain evidence="2 3">AG-77</strain>
    </source>
</reference>
<evidence type="ECO:0000256" key="1">
    <source>
        <dbReference type="SAM" id="Phobius"/>
    </source>
</evidence>
<accession>A0A197JY88</accession>
<evidence type="ECO:0000313" key="2">
    <source>
        <dbReference type="EMBL" id="OAQ29913.1"/>
    </source>
</evidence>
<proteinExistence type="predicted"/>
<feature type="transmembrane region" description="Helical" evidence="1">
    <location>
        <begin position="112"/>
        <end position="132"/>
    </location>
</feature>
<keyword evidence="3" id="KW-1185">Reference proteome</keyword>
<protein>
    <submittedName>
        <fullName evidence="2">Uncharacterized protein</fullName>
    </submittedName>
</protein>
<gene>
    <name evidence="2" type="ORF">K457DRAFT_475040</name>
</gene>
<name>A0A197JY88_9FUNG</name>
<keyword evidence="1" id="KW-0812">Transmembrane</keyword>
<feature type="transmembrane region" description="Helical" evidence="1">
    <location>
        <begin position="20"/>
        <end position="47"/>
    </location>
</feature>
<keyword evidence="1" id="KW-1133">Transmembrane helix</keyword>
<keyword evidence="1" id="KW-0472">Membrane</keyword>
<evidence type="ECO:0000313" key="3">
    <source>
        <dbReference type="Proteomes" id="UP000078512"/>
    </source>
</evidence>
<dbReference type="Proteomes" id="UP000078512">
    <property type="component" value="Unassembled WGS sequence"/>
</dbReference>
<sequence length="143" mass="16193">MHFLGCVLSVPACIEQGPCVYVFPCSFACCCVLLLLLPSTAFLLHIFPYLLHCRFRCRCCCRFVMRPSIIGLGKKGQQYQIDGEEKKKGNRLLCCSHHTHTHTHSHTYTQSFPFISPIPVIPSFIALLTLIMQSRNNAMLHPV</sequence>
<organism evidence="2 3">
    <name type="scientific">Linnemannia elongata AG-77</name>
    <dbReference type="NCBI Taxonomy" id="1314771"/>
    <lineage>
        <taxon>Eukaryota</taxon>
        <taxon>Fungi</taxon>
        <taxon>Fungi incertae sedis</taxon>
        <taxon>Mucoromycota</taxon>
        <taxon>Mortierellomycotina</taxon>
        <taxon>Mortierellomycetes</taxon>
        <taxon>Mortierellales</taxon>
        <taxon>Mortierellaceae</taxon>
        <taxon>Linnemannia</taxon>
    </lineage>
</organism>
<dbReference type="EMBL" id="KV442038">
    <property type="protein sequence ID" value="OAQ29913.1"/>
    <property type="molecule type" value="Genomic_DNA"/>
</dbReference>